<protein>
    <recommendedName>
        <fullName evidence="3">Pyocin activator protein PrtN</fullName>
    </recommendedName>
</protein>
<evidence type="ECO:0000313" key="1">
    <source>
        <dbReference type="EMBL" id="QHF05828.1"/>
    </source>
</evidence>
<dbReference type="EMBL" id="CP047265">
    <property type="protein sequence ID" value="QHF05828.1"/>
    <property type="molecule type" value="Genomic_DNA"/>
</dbReference>
<keyword evidence="2" id="KW-1185">Reference proteome</keyword>
<dbReference type="Proteomes" id="UP000464644">
    <property type="component" value="Chromosome"/>
</dbReference>
<proteinExistence type="predicted"/>
<evidence type="ECO:0000313" key="2">
    <source>
        <dbReference type="Proteomes" id="UP000464644"/>
    </source>
</evidence>
<dbReference type="Pfam" id="PF11112">
    <property type="entry name" value="PyocinActivator"/>
    <property type="match status" value="1"/>
</dbReference>
<name>A0ABX6HJP2_9PSED</name>
<dbReference type="InterPro" id="IPR020518">
    <property type="entry name" value="Tscrpt_reg_PrtN"/>
</dbReference>
<organism evidence="1 2">
    <name type="scientific">Pseudomonas asturiensis</name>
    <dbReference type="NCBI Taxonomy" id="1190415"/>
    <lineage>
        <taxon>Bacteria</taxon>
        <taxon>Pseudomonadati</taxon>
        <taxon>Pseudomonadota</taxon>
        <taxon>Gammaproteobacteria</taxon>
        <taxon>Pseudomonadales</taxon>
        <taxon>Pseudomonadaceae</taxon>
        <taxon>Pseudomonas</taxon>
    </lineage>
</organism>
<sequence>MGHGQVLIKLEAHPIACCLPVGRGLGNDRALLQRINRGKIDLKVTRTGGTRQGQPVVYLHDLANYLDSIADKAA</sequence>
<evidence type="ECO:0008006" key="3">
    <source>
        <dbReference type="Google" id="ProtNLM"/>
    </source>
</evidence>
<accession>A0ABX6HJP2</accession>
<reference evidence="1 2" key="1">
    <citation type="journal article" date="2014" name="Genome Announc.">
        <title>Draft Genome Sequences of a Phylogenetically Diverse Suite of Pseudomonas syringae Strains from Multiple Source Populations.</title>
        <authorList>
            <person name="Baltrus D.A."/>
            <person name="Yourstone S."/>
            <person name="Lind A."/>
            <person name="Guilbaud C."/>
            <person name="Sands D.C."/>
            <person name="Jones C.D."/>
            <person name="Morris C.E."/>
            <person name="Dangl J.L."/>
        </authorList>
    </citation>
    <scope>NUCLEOTIDE SEQUENCE [LARGE SCALE GENOMIC DNA]</scope>
    <source>
        <strain evidence="1 2">CC1524</strain>
    </source>
</reference>
<gene>
    <name evidence="1" type="ORF">N015_17305</name>
</gene>